<comment type="caution">
    <text evidence="3">The sequence shown here is derived from an EMBL/GenBank/DDBJ whole genome shotgun (WGS) entry which is preliminary data.</text>
</comment>
<dbReference type="SUPFAM" id="SSF56300">
    <property type="entry name" value="Metallo-dependent phosphatases"/>
    <property type="match status" value="1"/>
</dbReference>
<dbReference type="PANTHER" id="PTHR30337">
    <property type="entry name" value="COMPONENT OF ATP-DEPENDENT DSDNA EXONUCLEASE"/>
    <property type="match status" value="1"/>
</dbReference>
<name>A0A149TKJ0_9PROT</name>
<dbReference type="InterPro" id="IPR050535">
    <property type="entry name" value="DNA_Repair-Maintenance_Comp"/>
</dbReference>
<dbReference type="InterPro" id="IPR014576">
    <property type="entry name" value="Pesterase_YhaO"/>
</dbReference>
<reference evidence="3 4" key="1">
    <citation type="submission" date="2015-06" db="EMBL/GenBank/DDBJ databases">
        <title>Improved classification and identification of acetic acid bacteria using matrix-assisted laser desorption/ionization time-of-flight mass spectrometry; Gluconobacter nephelii and Gluconobacter uchimurae are later heterotypic synonyms of Gluconobacter japonicus and Gluconobacter oxydans, respectively.</title>
        <authorList>
            <person name="Li L."/>
            <person name="Cleenwerck I."/>
            <person name="De Vuyst L."/>
            <person name="Vandamme P."/>
        </authorList>
    </citation>
    <scope>NUCLEOTIDE SEQUENCE [LARGE SCALE GENOMIC DNA]</scope>
    <source>
        <strain evidence="3 4">LMG 1768</strain>
    </source>
</reference>
<dbReference type="PATRIC" id="fig|318683.6.peg.3689"/>
<dbReference type="PIRSF" id="PIRSF033091">
    <property type="entry name" value="Pesterase_YhaO"/>
    <property type="match status" value="1"/>
</dbReference>
<dbReference type="GO" id="GO:0016787">
    <property type="term" value="F:hydrolase activity"/>
    <property type="evidence" value="ECO:0007669"/>
    <property type="project" value="UniProtKB-KW"/>
</dbReference>
<evidence type="ECO:0000256" key="1">
    <source>
        <dbReference type="ARBA" id="ARBA00022801"/>
    </source>
</evidence>
<proteinExistence type="predicted"/>
<protein>
    <submittedName>
        <fullName evidence="3">Metallophosphoesterase</fullName>
    </submittedName>
</protein>
<evidence type="ECO:0000313" key="4">
    <source>
        <dbReference type="Proteomes" id="UP000075636"/>
    </source>
</evidence>
<dbReference type="AlphaFoldDB" id="A0A149TKJ0"/>
<dbReference type="InterPro" id="IPR029052">
    <property type="entry name" value="Metallo-depent_PP-like"/>
</dbReference>
<dbReference type="PANTHER" id="PTHR30337:SF7">
    <property type="entry name" value="PHOSPHOESTERASE"/>
    <property type="match status" value="1"/>
</dbReference>
<dbReference type="RefSeq" id="WP_062107186.1">
    <property type="nucleotide sequence ID" value="NZ_LHZR01000099.1"/>
</dbReference>
<evidence type="ECO:0000313" key="3">
    <source>
        <dbReference type="EMBL" id="KXV49025.1"/>
    </source>
</evidence>
<dbReference type="Proteomes" id="UP000075636">
    <property type="component" value="Unassembled WGS sequence"/>
</dbReference>
<dbReference type="EMBL" id="LHZR01000099">
    <property type="protein sequence ID" value="KXV49025.1"/>
    <property type="molecule type" value="Genomic_DNA"/>
</dbReference>
<keyword evidence="1" id="KW-0378">Hydrolase</keyword>
<sequence length="416" mass="45913">MSSFRFLHAADIHLDSPLRGLSRYEGLPEAEIRGSTRRALDRLVETALTEKVDFVILAGDLYDGTWQDVGTGLYMLKALSRLVQAGIRVVTLSGNHDAQSVIARELPLPDGIDHFSYEAPQTFHWPELGVALHGQSFRDRHVPHDMTRAYPAPIAGCFNIGVLHTSLSGYGEHETYAPCSVETLSAKGYDYWALGHVHAREIVCEHPWIVFPGVLQGRHAREIGACGCALVSVEDGIVRSVDFVDCDVVRWCRLELDISDMQSMDAVRGAARREMERALSEAKGRTVIARVVLTGRSVLHDRLWASQGWEDDLRGIAVSMAQESANGRAQIALEKIRNETSAPLLRSGVAETRELDLALDGLMRDEAFLASLPDAFEGFFSALPACVERDSLMPEGQFPLEQARAALRARLLGETE</sequence>
<dbReference type="InterPro" id="IPR004843">
    <property type="entry name" value="Calcineurin-like_PHP"/>
</dbReference>
<accession>A0A149TKJ0</accession>
<dbReference type="Gene3D" id="3.60.21.10">
    <property type="match status" value="1"/>
</dbReference>
<gene>
    <name evidence="3" type="ORF">AD945_05820</name>
</gene>
<dbReference type="CDD" id="cd00840">
    <property type="entry name" value="MPP_Mre11_N"/>
    <property type="match status" value="1"/>
</dbReference>
<dbReference type="OrthoDB" id="9773856at2"/>
<organism evidence="3 4">
    <name type="scientific">Gluconobacter albidus</name>
    <dbReference type="NCBI Taxonomy" id="318683"/>
    <lineage>
        <taxon>Bacteria</taxon>
        <taxon>Pseudomonadati</taxon>
        <taxon>Pseudomonadota</taxon>
        <taxon>Alphaproteobacteria</taxon>
        <taxon>Acetobacterales</taxon>
        <taxon>Acetobacteraceae</taxon>
        <taxon>Gluconobacter</taxon>
    </lineage>
</organism>
<feature type="domain" description="Calcineurin-like phosphoesterase" evidence="2">
    <location>
        <begin position="4"/>
        <end position="199"/>
    </location>
</feature>
<dbReference type="STRING" id="318683.A0U94_12685"/>
<dbReference type="InterPro" id="IPR041796">
    <property type="entry name" value="Mre11_N"/>
</dbReference>
<evidence type="ECO:0000259" key="2">
    <source>
        <dbReference type="Pfam" id="PF00149"/>
    </source>
</evidence>
<dbReference type="Pfam" id="PF00149">
    <property type="entry name" value="Metallophos"/>
    <property type="match status" value="1"/>
</dbReference>